<comment type="caution">
    <text evidence="5">The sequence shown here is derived from an EMBL/GenBank/DDBJ whole genome shotgun (WGS) entry which is preliminary data.</text>
</comment>
<sequence>MTSEVTREDRDEPDGDLGHCPRFHAAIELLGRRWNGVIIQRLLTGPMRFSEIRRGVPRLTDAMLSQRLRELEDAGVAVRVVADQRPVQITYALTPVGMRLAPVLAAVADWSNDWAERDDGDHAS</sequence>
<dbReference type="Pfam" id="PF01638">
    <property type="entry name" value="HxlR"/>
    <property type="match status" value="1"/>
</dbReference>
<dbReference type="CDD" id="cd00090">
    <property type="entry name" value="HTH_ARSR"/>
    <property type="match status" value="1"/>
</dbReference>
<dbReference type="PANTHER" id="PTHR33204">
    <property type="entry name" value="TRANSCRIPTIONAL REGULATOR, MARR FAMILY"/>
    <property type="match status" value="1"/>
</dbReference>
<dbReference type="PANTHER" id="PTHR33204:SF37">
    <property type="entry name" value="HTH-TYPE TRANSCRIPTIONAL REGULATOR YODB"/>
    <property type="match status" value="1"/>
</dbReference>
<dbReference type="InterPro" id="IPR011991">
    <property type="entry name" value="ArsR-like_HTH"/>
</dbReference>
<gene>
    <name evidence="5" type="ORF">AB0I48_09760</name>
</gene>
<name>A0ABV3FQY6_9NOCA</name>
<keyword evidence="6" id="KW-1185">Reference proteome</keyword>
<keyword evidence="3" id="KW-0804">Transcription</keyword>
<feature type="domain" description="HTH hxlR-type" evidence="4">
    <location>
        <begin position="20"/>
        <end position="119"/>
    </location>
</feature>
<protein>
    <submittedName>
        <fullName evidence="5">Helix-turn-helix domain-containing protein</fullName>
    </submittedName>
</protein>
<dbReference type="RefSeq" id="WP_355085492.1">
    <property type="nucleotide sequence ID" value="NZ_JBEXKW010000015.1"/>
</dbReference>
<dbReference type="PROSITE" id="PS51118">
    <property type="entry name" value="HTH_HXLR"/>
    <property type="match status" value="1"/>
</dbReference>
<dbReference type="Proteomes" id="UP001551695">
    <property type="component" value="Unassembled WGS sequence"/>
</dbReference>
<dbReference type="Gene3D" id="1.10.10.10">
    <property type="entry name" value="Winged helix-like DNA-binding domain superfamily/Winged helix DNA-binding domain"/>
    <property type="match status" value="1"/>
</dbReference>
<proteinExistence type="predicted"/>
<evidence type="ECO:0000256" key="1">
    <source>
        <dbReference type="ARBA" id="ARBA00023015"/>
    </source>
</evidence>
<evidence type="ECO:0000313" key="6">
    <source>
        <dbReference type="Proteomes" id="UP001551695"/>
    </source>
</evidence>
<organism evidence="5 6">
    <name type="scientific">Nocardia aurea</name>
    <dbReference type="NCBI Taxonomy" id="2144174"/>
    <lineage>
        <taxon>Bacteria</taxon>
        <taxon>Bacillati</taxon>
        <taxon>Actinomycetota</taxon>
        <taxon>Actinomycetes</taxon>
        <taxon>Mycobacteriales</taxon>
        <taxon>Nocardiaceae</taxon>
        <taxon>Nocardia</taxon>
    </lineage>
</organism>
<dbReference type="InterPro" id="IPR036388">
    <property type="entry name" value="WH-like_DNA-bd_sf"/>
</dbReference>
<dbReference type="InterPro" id="IPR002577">
    <property type="entry name" value="HTH_HxlR"/>
</dbReference>
<keyword evidence="1" id="KW-0805">Transcription regulation</keyword>
<keyword evidence="2" id="KW-0238">DNA-binding</keyword>
<accession>A0ABV3FQY6</accession>
<evidence type="ECO:0000256" key="3">
    <source>
        <dbReference type="ARBA" id="ARBA00023163"/>
    </source>
</evidence>
<reference evidence="5 6" key="1">
    <citation type="submission" date="2024-06" db="EMBL/GenBank/DDBJ databases">
        <title>The Natural Products Discovery Center: Release of the First 8490 Sequenced Strains for Exploring Actinobacteria Biosynthetic Diversity.</title>
        <authorList>
            <person name="Kalkreuter E."/>
            <person name="Kautsar S.A."/>
            <person name="Yang D."/>
            <person name="Bader C.D."/>
            <person name="Teijaro C.N."/>
            <person name="Fluegel L."/>
            <person name="Davis C.M."/>
            <person name="Simpson J.R."/>
            <person name="Lauterbach L."/>
            <person name="Steele A.D."/>
            <person name="Gui C."/>
            <person name="Meng S."/>
            <person name="Li G."/>
            <person name="Viehrig K."/>
            <person name="Ye F."/>
            <person name="Su P."/>
            <person name="Kiefer A.F."/>
            <person name="Nichols A."/>
            <person name="Cepeda A.J."/>
            <person name="Yan W."/>
            <person name="Fan B."/>
            <person name="Jiang Y."/>
            <person name="Adhikari A."/>
            <person name="Zheng C.-J."/>
            <person name="Schuster L."/>
            <person name="Cowan T.M."/>
            <person name="Smanski M.J."/>
            <person name="Chevrette M.G."/>
            <person name="De Carvalho L.P.S."/>
            <person name="Shen B."/>
        </authorList>
    </citation>
    <scope>NUCLEOTIDE SEQUENCE [LARGE SCALE GENOMIC DNA]</scope>
    <source>
        <strain evidence="5 6">NPDC050403</strain>
    </source>
</reference>
<dbReference type="InterPro" id="IPR036390">
    <property type="entry name" value="WH_DNA-bd_sf"/>
</dbReference>
<dbReference type="EMBL" id="JBFAKC010000004">
    <property type="protein sequence ID" value="MEV0707837.1"/>
    <property type="molecule type" value="Genomic_DNA"/>
</dbReference>
<evidence type="ECO:0000256" key="2">
    <source>
        <dbReference type="ARBA" id="ARBA00023125"/>
    </source>
</evidence>
<evidence type="ECO:0000313" key="5">
    <source>
        <dbReference type="EMBL" id="MEV0707837.1"/>
    </source>
</evidence>
<dbReference type="SUPFAM" id="SSF46785">
    <property type="entry name" value="Winged helix' DNA-binding domain"/>
    <property type="match status" value="1"/>
</dbReference>
<evidence type="ECO:0000259" key="4">
    <source>
        <dbReference type="PROSITE" id="PS51118"/>
    </source>
</evidence>